<dbReference type="InterPro" id="IPR036390">
    <property type="entry name" value="WH_DNA-bd_sf"/>
</dbReference>
<accession>A0A4R5BBE6</accession>
<dbReference type="Pfam" id="PF00126">
    <property type="entry name" value="HTH_1"/>
    <property type="match status" value="1"/>
</dbReference>
<dbReference type="OrthoDB" id="3461141at2"/>
<protein>
    <submittedName>
        <fullName evidence="6">LysR family transcriptional regulator</fullName>
    </submittedName>
</protein>
<keyword evidence="4" id="KW-0804">Transcription</keyword>
<dbReference type="PRINTS" id="PR00039">
    <property type="entry name" value="HTHLYSR"/>
</dbReference>
<dbReference type="CDD" id="cd05466">
    <property type="entry name" value="PBP2_LTTR_substrate"/>
    <property type="match status" value="1"/>
</dbReference>
<dbReference type="Pfam" id="PF03466">
    <property type="entry name" value="LysR_substrate"/>
    <property type="match status" value="1"/>
</dbReference>
<evidence type="ECO:0000256" key="2">
    <source>
        <dbReference type="ARBA" id="ARBA00023015"/>
    </source>
</evidence>
<reference evidence="6 7" key="1">
    <citation type="submission" date="2019-03" db="EMBL/GenBank/DDBJ databases">
        <title>Draft genome sequences of novel Actinobacteria.</title>
        <authorList>
            <person name="Sahin N."/>
            <person name="Ay H."/>
            <person name="Saygin H."/>
        </authorList>
    </citation>
    <scope>NUCLEOTIDE SEQUENCE [LARGE SCALE GENOMIC DNA]</scope>
    <source>
        <strain evidence="6 7">H3C3</strain>
    </source>
</reference>
<dbReference type="PANTHER" id="PTHR30346">
    <property type="entry name" value="TRANSCRIPTIONAL DUAL REGULATOR HCAR-RELATED"/>
    <property type="match status" value="1"/>
</dbReference>
<proteinExistence type="inferred from homology"/>
<dbReference type="EMBL" id="SMKU01000119">
    <property type="protein sequence ID" value="TDD82845.1"/>
    <property type="molecule type" value="Genomic_DNA"/>
</dbReference>
<dbReference type="Proteomes" id="UP000294513">
    <property type="component" value="Unassembled WGS sequence"/>
</dbReference>
<dbReference type="InterPro" id="IPR036388">
    <property type="entry name" value="WH-like_DNA-bd_sf"/>
</dbReference>
<evidence type="ECO:0000313" key="7">
    <source>
        <dbReference type="Proteomes" id="UP000294513"/>
    </source>
</evidence>
<dbReference type="GO" id="GO:0032993">
    <property type="term" value="C:protein-DNA complex"/>
    <property type="evidence" value="ECO:0007669"/>
    <property type="project" value="TreeGrafter"/>
</dbReference>
<keyword evidence="2" id="KW-0805">Transcription regulation</keyword>
<keyword evidence="7" id="KW-1185">Reference proteome</keyword>
<feature type="domain" description="HTH lysR-type" evidence="5">
    <location>
        <begin position="1"/>
        <end position="58"/>
    </location>
</feature>
<dbReference type="Gene3D" id="3.40.190.290">
    <property type="match status" value="1"/>
</dbReference>
<keyword evidence="3" id="KW-0238">DNA-binding</keyword>
<dbReference type="InterPro" id="IPR000847">
    <property type="entry name" value="LysR_HTH_N"/>
</dbReference>
<dbReference type="PANTHER" id="PTHR30346:SF28">
    <property type="entry name" value="HTH-TYPE TRANSCRIPTIONAL REGULATOR CYNR"/>
    <property type="match status" value="1"/>
</dbReference>
<organism evidence="6 7">
    <name type="scientific">Actinomadura rubrisoli</name>
    <dbReference type="NCBI Taxonomy" id="2530368"/>
    <lineage>
        <taxon>Bacteria</taxon>
        <taxon>Bacillati</taxon>
        <taxon>Actinomycetota</taxon>
        <taxon>Actinomycetes</taxon>
        <taxon>Streptosporangiales</taxon>
        <taxon>Thermomonosporaceae</taxon>
        <taxon>Actinomadura</taxon>
    </lineage>
</organism>
<evidence type="ECO:0000259" key="5">
    <source>
        <dbReference type="PROSITE" id="PS50931"/>
    </source>
</evidence>
<gene>
    <name evidence="6" type="ORF">E1298_22080</name>
</gene>
<sequence>MNLAQCETFVAVVDTGSFTGAAAARGVSQSAVSHSVSALEAELGIALMKRDRTGVELTAAGRRMFAHARSIVQHAHLMRQEAHALDRRTGTLRLGVPRLFDGTYLARLIIGFQAGFPGFDLRLREGREQHVASWLDHGEIDVAISTNGSAPLFEELFYAVVHDDHPLADEPTIRAPQLVAEPFITVSDTESAVRSALSREPTVAFRVAEVSTLLAMVGEGLGVALLPESVLGRLPDGVHAIPMAPTITRKLTIQCGTFATPAARALISVARNLAWHTRSHPARIA</sequence>
<dbReference type="RefSeq" id="WP_131896210.1">
    <property type="nucleotide sequence ID" value="NZ_SMKU01000119.1"/>
</dbReference>
<dbReference type="FunFam" id="1.10.10.10:FF:000001">
    <property type="entry name" value="LysR family transcriptional regulator"/>
    <property type="match status" value="1"/>
</dbReference>
<dbReference type="Gene3D" id="1.10.10.10">
    <property type="entry name" value="Winged helix-like DNA-binding domain superfamily/Winged helix DNA-binding domain"/>
    <property type="match status" value="1"/>
</dbReference>
<name>A0A4R5BBE6_9ACTN</name>
<evidence type="ECO:0000256" key="1">
    <source>
        <dbReference type="ARBA" id="ARBA00009437"/>
    </source>
</evidence>
<dbReference type="AlphaFoldDB" id="A0A4R5BBE6"/>
<dbReference type="GO" id="GO:0003677">
    <property type="term" value="F:DNA binding"/>
    <property type="evidence" value="ECO:0007669"/>
    <property type="project" value="UniProtKB-KW"/>
</dbReference>
<dbReference type="GO" id="GO:0003700">
    <property type="term" value="F:DNA-binding transcription factor activity"/>
    <property type="evidence" value="ECO:0007669"/>
    <property type="project" value="InterPro"/>
</dbReference>
<dbReference type="SUPFAM" id="SSF46785">
    <property type="entry name" value="Winged helix' DNA-binding domain"/>
    <property type="match status" value="1"/>
</dbReference>
<comment type="caution">
    <text evidence="6">The sequence shown here is derived from an EMBL/GenBank/DDBJ whole genome shotgun (WGS) entry which is preliminary data.</text>
</comment>
<evidence type="ECO:0000256" key="4">
    <source>
        <dbReference type="ARBA" id="ARBA00023163"/>
    </source>
</evidence>
<evidence type="ECO:0000256" key="3">
    <source>
        <dbReference type="ARBA" id="ARBA00023125"/>
    </source>
</evidence>
<dbReference type="PROSITE" id="PS50931">
    <property type="entry name" value="HTH_LYSR"/>
    <property type="match status" value="1"/>
</dbReference>
<dbReference type="SUPFAM" id="SSF53850">
    <property type="entry name" value="Periplasmic binding protein-like II"/>
    <property type="match status" value="1"/>
</dbReference>
<evidence type="ECO:0000313" key="6">
    <source>
        <dbReference type="EMBL" id="TDD82845.1"/>
    </source>
</evidence>
<dbReference type="InterPro" id="IPR005119">
    <property type="entry name" value="LysR_subst-bd"/>
</dbReference>
<comment type="similarity">
    <text evidence="1">Belongs to the LysR transcriptional regulatory family.</text>
</comment>